<dbReference type="GO" id="GO:0003677">
    <property type="term" value="F:DNA binding"/>
    <property type="evidence" value="ECO:0007669"/>
    <property type="project" value="InterPro"/>
</dbReference>
<evidence type="ECO:0000259" key="1">
    <source>
        <dbReference type="Pfam" id="PF00712"/>
    </source>
</evidence>
<dbReference type="InterPro" id="IPR046938">
    <property type="entry name" value="DNA_clamp_sf"/>
</dbReference>
<dbReference type="InterPro" id="IPR022634">
    <property type="entry name" value="DNA_polIII_beta_N"/>
</dbReference>
<dbReference type="GO" id="GO:0008408">
    <property type="term" value="F:3'-5' exonuclease activity"/>
    <property type="evidence" value="ECO:0007669"/>
    <property type="project" value="InterPro"/>
</dbReference>
<reference evidence="2" key="1">
    <citation type="journal article" date="2021" name="Proc. Natl. Acad. Sci. U.S.A.">
        <title>A Catalog of Tens of Thousands of Viruses from Human Metagenomes Reveals Hidden Associations with Chronic Diseases.</title>
        <authorList>
            <person name="Tisza M.J."/>
            <person name="Buck C.B."/>
        </authorList>
    </citation>
    <scope>NUCLEOTIDE SEQUENCE</scope>
    <source>
        <strain evidence="2">CtiOl67</strain>
    </source>
</reference>
<evidence type="ECO:0000313" key="2">
    <source>
        <dbReference type="EMBL" id="DAE18930.1"/>
    </source>
</evidence>
<dbReference type="Pfam" id="PF00712">
    <property type="entry name" value="DNA_pol3_beta"/>
    <property type="match status" value="1"/>
</dbReference>
<dbReference type="GO" id="GO:0009360">
    <property type="term" value="C:DNA polymerase III complex"/>
    <property type="evidence" value="ECO:0007669"/>
    <property type="project" value="InterPro"/>
</dbReference>
<proteinExistence type="predicted"/>
<sequence length="375" mass="42324">MILRIEEFKDVCSTILNAIDINELSEITETVELVCEGNQLLLNVTNREYYVRVKLPLQQAEDFHAVVNANLFLRLVSQLTSETIELTVDNNSLIVKANGKYKLPLIYVDDKMLSLPVITIKNVTNTFNIPTVILNGIAKYNGKELAKSNFNFTRPVQRLYYMDENGCITFTSGACVNNFNLPCNVRVLFNQRLVKLFKLFNTTEVTFSIGYDEISNNVLQTKVSFITPSVEVTAILSCDDTLLNSVPAQAIRARANDIYPESIFINKNDLVQALNRLMLFYAGFGGKKSLKSYFIFKMNEDVIQITDNSGENVETIYTVNNSSVKEPYSMIIDVVDIKNVLDVVSEEFINLRFGNHTAIVVSRGNVNNVIPECQE</sequence>
<name>A0A8S5QIW1_9CAUD</name>
<dbReference type="EMBL" id="BK015666">
    <property type="protein sequence ID" value="DAE18930.1"/>
    <property type="molecule type" value="Genomic_DNA"/>
</dbReference>
<protein>
    <submittedName>
        <fullName evidence="2">Beta clamp protein</fullName>
    </submittedName>
</protein>
<dbReference type="Gene3D" id="3.10.150.10">
    <property type="entry name" value="DNA Polymerase III, subunit A, domain 2"/>
    <property type="match status" value="1"/>
</dbReference>
<organism evidence="2">
    <name type="scientific">Siphoviridae sp. ctiOl67</name>
    <dbReference type="NCBI Taxonomy" id="2825622"/>
    <lineage>
        <taxon>Viruses</taxon>
        <taxon>Duplodnaviria</taxon>
        <taxon>Heunggongvirae</taxon>
        <taxon>Uroviricota</taxon>
        <taxon>Caudoviricetes</taxon>
    </lineage>
</organism>
<dbReference type="SUPFAM" id="SSF55979">
    <property type="entry name" value="DNA clamp"/>
    <property type="match status" value="1"/>
</dbReference>
<dbReference type="GO" id="GO:0003887">
    <property type="term" value="F:DNA-directed DNA polymerase activity"/>
    <property type="evidence" value="ECO:0007669"/>
    <property type="project" value="InterPro"/>
</dbReference>
<feature type="domain" description="DNA polymerase III beta sliding clamp N-terminal" evidence="1">
    <location>
        <begin position="12"/>
        <end position="105"/>
    </location>
</feature>
<accession>A0A8S5QIW1</accession>
<dbReference type="GO" id="GO:0006260">
    <property type="term" value="P:DNA replication"/>
    <property type="evidence" value="ECO:0007669"/>
    <property type="project" value="InterPro"/>
</dbReference>